<keyword evidence="1" id="KW-0812">Transmembrane</keyword>
<evidence type="ECO:0000313" key="3">
    <source>
        <dbReference type="EMBL" id="TLQ04467.1"/>
    </source>
</evidence>
<keyword evidence="1" id="KW-1133">Transmembrane helix</keyword>
<keyword evidence="1" id="KW-0472">Membrane</keyword>
<dbReference type="PATRIC" id="fig|331679.3.peg.1636"/>
<protein>
    <submittedName>
        <fullName evidence="3">DUF454 domain-containing protein</fullName>
    </submittedName>
</protein>
<keyword evidence="4" id="KW-1185">Reference proteome</keyword>
<feature type="transmembrane region" description="Helical" evidence="1">
    <location>
        <begin position="14"/>
        <end position="43"/>
    </location>
</feature>
<dbReference type="OrthoDB" id="5690292at2"/>
<sequence length="75" mass="8553">MTIMFTRLFWATAAFLNVIIGTIGAIMPLMPASPFFILSLICIKKASPEMHHYIVGTRPFMWLKEKIPVLSKWLA</sequence>
<dbReference type="STRING" id="331679.IV81_GL001600"/>
<dbReference type="EMBL" id="VBTH01000007">
    <property type="protein sequence ID" value="TLQ04467.1"/>
    <property type="molecule type" value="Genomic_DNA"/>
</dbReference>
<name>A0A0R2L4L6_9LACO</name>
<reference evidence="2 4" key="1">
    <citation type="journal article" date="2015" name="Genome Announc.">
        <title>Expanding the biotechnology potential of lactobacilli through comparative genomics of 213 strains and associated genera.</title>
        <authorList>
            <person name="Sun Z."/>
            <person name="Harris H.M."/>
            <person name="McCann A."/>
            <person name="Guo C."/>
            <person name="Argimon S."/>
            <person name="Zhang W."/>
            <person name="Yang X."/>
            <person name="Jeffery I.B."/>
            <person name="Cooney J.C."/>
            <person name="Kagawa T.F."/>
            <person name="Liu W."/>
            <person name="Song Y."/>
            <person name="Salvetti E."/>
            <person name="Wrobel A."/>
            <person name="Rasinkangas P."/>
            <person name="Parkhill J."/>
            <person name="Rea M.C."/>
            <person name="O'Sullivan O."/>
            <person name="Ritari J."/>
            <person name="Douillard F.P."/>
            <person name="Paul Ross R."/>
            <person name="Yang R."/>
            <person name="Briner A.E."/>
            <person name="Felis G.E."/>
            <person name="de Vos W.M."/>
            <person name="Barrangou R."/>
            <person name="Klaenhammer T.R."/>
            <person name="Caufield P.W."/>
            <person name="Cui Y."/>
            <person name="Zhang H."/>
            <person name="O'Toole P.W."/>
        </authorList>
    </citation>
    <scope>NUCLEOTIDE SEQUENCE [LARGE SCALE GENOMIC DNA]</scope>
    <source>
        <strain evidence="2 4">DSM 18001</strain>
    </source>
</reference>
<dbReference type="RefSeq" id="WP_057802612.1">
    <property type="nucleotide sequence ID" value="NZ_JQBX01000007.1"/>
</dbReference>
<evidence type="ECO:0000313" key="4">
    <source>
        <dbReference type="Proteomes" id="UP000051859"/>
    </source>
</evidence>
<comment type="caution">
    <text evidence="2">The sequence shown here is derived from an EMBL/GenBank/DDBJ whole genome shotgun (WGS) entry which is preliminary data.</text>
</comment>
<evidence type="ECO:0000313" key="5">
    <source>
        <dbReference type="Proteomes" id="UP000305541"/>
    </source>
</evidence>
<dbReference type="AlphaFoldDB" id="A0A0R2L4L6"/>
<evidence type="ECO:0000313" key="2">
    <source>
        <dbReference type="EMBL" id="KRN94186.1"/>
    </source>
</evidence>
<reference evidence="3 5" key="2">
    <citation type="submission" date="2019-05" db="EMBL/GenBank/DDBJ databases">
        <title>The metagenome of a microbial culture collection derived from dairy environment covers the genomic content of the human microbiome.</title>
        <authorList>
            <person name="Roder T."/>
            <person name="Wuthrich D."/>
            <person name="Sattari Z."/>
            <person name="Von Ah U."/>
            <person name="Bar C."/>
            <person name="Ronchi F."/>
            <person name="Macpherson A.J."/>
            <person name="Ganal-Vonarburg S.C."/>
            <person name="Bruggmann R."/>
            <person name="Vergeres G."/>
        </authorList>
    </citation>
    <scope>NUCLEOTIDE SEQUENCE [LARGE SCALE GENOMIC DNA]</scope>
    <source>
        <strain evidence="3 5">FAM 18815</strain>
    </source>
</reference>
<evidence type="ECO:0000256" key="1">
    <source>
        <dbReference type="SAM" id="Phobius"/>
    </source>
</evidence>
<dbReference type="Pfam" id="PF04304">
    <property type="entry name" value="DUF454"/>
    <property type="match status" value="1"/>
</dbReference>
<organism evidence="2 4">
    <name type="scientific">Pediococcus stilesii</name>
    <dbReference type="NCBI Taxonomy" id="331679"/>
    <lineage>
        <taxon>Bacteria</taxon>
        <taxon>Bacillati</taxon>
        <taxon>Bacillota</taxon>
        <taxon>Bacilli</taxon>
        <taxon>Lactobacillales</taxon>
        <taxon>Lactobacillaceae</taxon>
        <taxon>Pediococcus</taxon>
    </lineage>
</organism>
<accession>A0A0R2L4L6</accession>
<dbReference type="InterPro" id="IPR007401">
    <property type="entry name" value="DUF454"/>
</dbReference>
<dbReference type="EMBL" id="JQBX01000007">
    <property type="protein sequence ID" value="KRN94186.1"/>
    <property type="molecule type" value="Genomic_DNA"/>
</dbReference>
<dbReference type="Proteomes" id="UP000051859">
    <property type="component" value="Unassembled WGS sequence"/>
</dbReference>
<dbReference type="Proteomes" id="UP000305541">
    <property type="component" value="Unassembled WGS sequence"/>
</dbReference>
<gene>
    <name evidence="3" type="ORF">FEZ51_05235</name>
    <name evidence="2" type="ORF">IV81_GL001600</name>
</gene>
<proteinExistence type="predicted"/>